<organism evidence="1 2">
    <name type="scientific">Quercus suber</name>
    <name type="common">Cork oak</name>
    <dbReference type="NCBI Taxonomy" id="58331"/>
    <lineage>
        <taxon>Eukaryota</taxon>
        <taxon>Viridiplantae</taxon>
        <taxon>Streptophyta</taxon>
        <taxon>Embryophyta</taxon>
        <taxon>Tracheophyta</taxon>
        <taxon>Spermatophyta</taxon>
        <taxon>Magnoliopsida</taxon>
        <taxon>eudicotyledons</taxon>
        <taxon>Gunneridae</taxon>
        <taxon>Pentapetalae</taxon>
        <taxon>rosids</taxon>
        <taxon>fabids</taxon>
        <taxon>Fagales</taxon>
        <taxon>Fagaceae</taxon>
        <taxon>Quercus</taxon>
    </lineage>
</organism>
<proteinExistence type="predicted"/>
<dbReference type="Proteomes" id="UP000237347">
    <property type="component" value="Unassembled WGS sequence"/>
</dbReference>
<gene>
    <name evidence="1" type="ORF">CFP56_035137</name>
</gene>
<comment type="caution">
    <text evidence="1">The sequence shown here is derived from an EMBL/GenBank/DDBJ whole genome shotgun (WGS) entry which is preliminary data.</text>
</comment>
<evidence type="ECO:0000313" key="1">
    <source>
        <dbReference type="EMBL" id="KAK7823729.1"/>
    </source>
</evidence>
<dbReference type="AlphaFoldDB" id="A0AAW0JAA5"/>
<accession>A0AAW0JAA5</accession>
<protein>
    <submittedName>
        <fullName evidence="1">Uncharacterized protein</fullName>
    </submittedName>
</protein>
<reference evidence="1 2" key="1">
    <citation type="journal article" date="2018" name="Sci. Data">
        <title>The draft genome sequence of cork oak.</title>
        <authorList>
            <person name="Ramos A.M."/>
            <person name="Usie A."/>
            <person name="Barbosa P."/>
            <person name="Barros P.M."/>
            <person name="Capote T."/>
            <person name="Chaves I."/>
            <person name="Simoes F."/>
            <person name="Abreu I."/>
            <person name="Carrasquinho I."/>
            <person name="Faro C."/>
            <person name="Guimaraes J.B."/>
            <person name="Mendonca D."/>
            <person name="Nobrega F."/>
            <person name="Rodrigues L."/>
            <person name="Saibo N.J.M."/>
            <person name="Varela M.C."/>
            <person name="Egas C."/>
            <person name="Matos J."/>
            <person name="Miguel C.M."/>
            <person name="Oliveira M.M."/>
            <person name="Ricardo C.P."/>
            <person name="Goncalves S."/>
        </authorList>
    </citation>
    <scope>NUCLEOTIDE SEQUENCE [LARGE SCALE GENOMIC DNA]</scope>
    <source>
        <strain evidence="2">cv. HL8</strain>
    </source>
</reference>
<sequence length="64" mass="7301">MARQSDLRQVYASQESRPVVALMQYVGIFHVWCAMFCGSNPKTLSQIPMEPQQLLDGSRSKKTR</sequence>
<evidence type="ECO:0000313" key="2">
    <source>
        <dbReference type="Proteomes" id="UP000237347"/>
    </source>
</evidence>
<dbReference type="EMBL" id="PKMF04000623">
    <property type="protein sequence ID" value="KAK7823729.1"/>
    <property type="molecule type" value="Genomic_DNA"/>
</dbReference>
<name>A0AAW0JAA5_QUESU</name>
<keyword evidence="2" id="KW-1185">Reference proteome</keyword>